<keyword evidence="4 6" id="KW-0624">Polysaccharide degradation</keyword>
<dbReference type="EC" id="3.2.1.8" evidence="6"/>
<comment type="similarity">
    <text evidence="6">Belongs to the glycosyl hydrolase 10 (cellulase F) family.</text>
</comment>
<evidence type="ECO:0000256" key="6">
    <source>
        <dbReference type="RuleBase" id="RU361174"/>
    </source>
</evidence>
<evidence type="ECO:0000313" key="9">
    <source>
        <dbReference type="Proteomes" id="UP001139450"/>
    </source>
</evidence>
<comment type="catalytic activity">
    <reaction evidence="6">
        <text>Endohydrolysis of (1-&gt;4)-beta-D-xylosidic linkages in xylans.</text>
        <dbReference type="EC" id="3.2.1.8"/>
    </reaction>
</comment>
<dbReference type="PROSITE" id="PS51760">
    <property type="entry name" value="GH10_2"/>
    <property type="match status" value="1"/>
</dbReference>
<evidence type="ECO:0000256" key="5">
    <source>
        <dbReference type="PROSITE-ProRule" id="PRU10061"/>
    </source>
</evidence>
<keyword evidence="2 6" id="KW-0119">Carbohydrate metabolism</keyword>
<feature type="domain" description="GH10" evidence="7">
    <location>
        <begin position="11"/>
        <end position="374"/>
    </location>
</feature>
<comment type="caution">
    <text evidence="8">The sequence shown here is derived from an EMBL/GenBank/DDBJ whole genome shotgun (WGS) entry which is preliminary data.</text>
</comment>
<dbReference type="InterPro" id="IPR017853">
    <property type="entry name" value="GH"/>
</dbReference>
<keyword evidence="3 6" id="KW-0326">Glycosidase</keyword>
<evidence type="ECO:0000256" key="2">
    <source>
        <dbReference type="ARBA" id="ARBA00023277"/>
    </source>
</evidence>
<evidence type="ECO:0000259" key="7">
    <source>
        <dbReference type="PROSITE" id="PS51760"/>
    </source>
</evidence>
<evidence type="ECO:0000256" key="3">
    <source>
        <dbReference type="ARBA" id="ARBA00023295"/>
    </source>
</evidence>
<dbReference type="Pfam" id="PF00331">
    <property type="entry name" value="Glyco_hydro_10"/>
    <property type="match status" value="1"/>
</dbReference>
<dbReference type="SMART" id="SM00633">
    <property type="entry name" value="Glyco_10"/>
    <property type="match status" value="1"/>
</dbReference>
<dbReference type="PROSITE" id="PS00591">
    <property type="entry name" value="GH10_1"/>
    <property type="match status" value="1"/>
</dbReference>
<evidence type="ECO:0000313" key="8">
    <source>
        <dbReference type="EMBL" id="MCJ8208606.1"/>
    </source>
</evidence>
<dbReference type="Proteomes" id="UP001139450">
    <property type="component" value="Unassembled WGS sequence"/>
</dbReference>
<keyword evidence="1 6" id="KW-0378">Hydrolase</keyword>
<dbReference type="AlphaFoldDB" id="A0A9X2B7R0"/>
<dbReference type="PRINTS" id="PR00134">
    <property type="entry name" value="GLHYDRLASE10"/>
</dbReference>
<dbReference type="InterPro" id="IPR001000">
    <property type="entry name" value="GH10_dom"/>
</dbReference>
<dbReference type="PANTHER" id="PTHR31490">
    <property type="entry name" value="GLYCOSYL HYDROLASE"/>
    <property type="match status" value="1"/>
</dbReference>
<dbReference type="RefSeq" id="WP_245128435.1">
    <property type="nucleotide sequence ID" value="NZ_JALJEJ010000001.1"/>
</dbReference>
<keyword evidence="9" id="KW-1185">Reference proteome</keyword>
<gene>
    <name evidence="8" type="ORF">MUY27_02725</name>
</gene>
<accession>A0A9X2B7R0</accession>
<reference evidence="8" key="1">
    <citation type="submission" date="2022-04" db="EMBL/GenBank/DDBJ databases">
        <title>Mucilaginibacter sp. RS28 isolated from freshwater.</title>
        <authorList>
            <person name="Ko S.-R."/>
        </authorList>
    </citation>
    <scope>NUCLEOTIDE SEQUENCE</scope>
    <source>
        <strain evidence="8">RS28</strain>
    </source>
</reference>
<protein>
    <recommendedName>
        <fullName evidence="6">Beta-xylanase</fullName>
        <ecNumber evidence="6">3.2.1.8</ecNumber>
    </recommendedName>
</protein>
<dbReference type="EMBL" id="JALJEJ010000001">
    <property type="protein sequence ID" value="MCJ8208606.1"/>
    <property type="molecule type" value="Genomic_DNA"/>
</dbReference>
<name>A0A9X2B7R0_9SPHI</name>
<dbReference type="InterPro" id="IPR044846">
    <property type="entry name" value="GH10"/>
</dbReference>
<dbReference type="PANTHER" id="PTHR31490:SF90">
    <property type="entry name" value="ENDO-1,4-BETA-XYLANASE A"/>
    <property type="match status" value="1"/>
</dbReference>
<sequence length="374" mass="42636">MEKLPHAKHSAGKVKGLKDYYKKYFPIGVAVNMAALHGPDSALIVQEFNSVTPENDMKMGPIHPEENRYNWKNADEIVSFAEQHHIKVRGHNLLWHAQAPAWMFKDSAGNQVSKEVLLQRLHDHIQTVVKHYKGKIYAWDVVNEAIDDDSTKFLRNSMWYKICGEDFIPKAFEYAHEADPSAKLFYNDYNSEHPGKRERIYKLLKQLVDAHVPIDGVGLQAHWKLNDPSPELLRKALDEYSSLGLKIQITELDITVRAPIPWPRRNPNAVQTQPAAMPAPVAVPDSGYTATMEQKQVAQYKMVFDIFREYKKVITGVTFWNVSDRYSWLDARGGGLAGGAAATQAVGRTVRKAYPLLFDENRQRKKAYYAVVDF</sequence>
<dbReference type="Gene3D" id="3.20.20.80">
    <property type="entry name" value="Glycosidases"/>
    <property type="match status" value="1"/>
</dbReference>
<proteinExistence type="inferred from homology"/>
<organism evidence="8 9">
    <name type="scientific">Mucilaginibacter straminoryzae</name>
    <dbReference type="NCBI Taxonomy" id="2932774"/>
    <lineage>
        <taxon>Bacteria</taxon>
        <taxon>Pseudomonadati</taxon>
        <taxon>Bacteroidota</taxon>
        <taxon>Sphingobacteriia</taxon>
        <taxon>Sphingobacteriales</taxon>
        <taxon>Sphingobacteriaceae</taxon>
        <taxon>Mucilaginibacter</taxon>
    </lineage>
</organism>
<evidence type="ECO:0000256" key="4">
    <source>
        <dbReference type="ARBA" id="ARBA00023326"/>
    </source>
</evidence>
<dbReference type="InterPro" id="IPR031158">
    <property type="entry name" value="GH10_AS"/>
</dbReference>
<evidence type="ECO:0000256" key="1">
    <source>
        <dbReference type="ARBA" id="ARBA00022801"/>
    </source>
</evidence>
<dbReference type="GO" id="GO:0031176">
    <property type="term" value="F:endo-1,4-beta-xylanase activity"/>
    <property type="evidence" value="ECO:0007669"/>
    <property type="project" value="UniProtKB-EC"/>
</dbReference>
<dbReference type="SUPFAM" id="SSF51445">
    <property type="entry name" value="(Trans)glycosidases"/>
    <property type="match status" value="1"/>
</dbReference>
<dbReference type="GO" id="GO:0000272">
    <property type="term" value="P:polysaccharide catabolic process"/>
    <property type="evidence" value="ECO:0007669"/>
    <property type="project" value="UniProtKB-KW"/>
</dbReference>
<feature type="active site" description="Nucleophile" evidence="5">
    <location>
        <position position="251"/>
    </location>
</feature>